<dbReference type="EMBL" id="JAYMGO010000022">
    <property type="protein sequence ID" value="KAL1251121.1"/>
    <property type="molecule type" value="Genomic_DNA"/>
</dbReference>
<name>A0ABR3LDZ7_9TELE</name>
<dbReference type="Proteomes" id="UP001558613">
    <property type="component" value="Unassembled WGS sequence"/>
</dbReference>
<comment type="caution">
    <text evidence="1">The sequence shown here is derived from an EMBL/GenBank/DDBJ whole genome shotgun (WGS) entry which is preliminary data.</text>
</comment>
<evidence type="ECO:0000313" key="2">
    <source>
        <dbReference type="Proteomes" id="UP001558613"/>
    </source>
</evidence>
<sequence>QKKDFTGRSAFLMYL</sequence>
<protein>
    <submittedName>
        <fullName evidence="1">Uncharacterized protein</fullName>
    </submittedName>
</protein>
<organism evidence="1 2">
    <name type="scientific">Cirrhinus molitorella</name>
    <name type="common">mud carp</name>
    <dbReference type="NCBI Taxonomy" id="172907"/>
    <lineage>
        <taxon>Eukaryota</taxon>
        <taxon>Metazoa</taxon>
        <taxon>Chordata</taxon>
        <taxon>Craniata</taxon>
        <taxon>Vertebrata</taxon>
        <taxon>Euteleostomi</taxon>
        <taxon>Actinopterygii</taxon>
        <taxon>Neopterygii</taxon>
        <taxon>Teleostei</taxon>
        <taxon>Ostariophysi</taxon>
        <taxon>Cypriniformes</taxon>
        <taxon>Cyprinidae</taxon>
        <taxon>Labeoninae</taxon>
        <taxon>Labeonini</taxon>
        <taxon>Cirrhinus</taxon>
    </lineage>
</organism>
<evidence type="ECO:0000313" key="1">
    <source>
        <dbReference type="EMBL" id="KAL1251121.1"/>
    </source>
</evidence>
<reference evidence="1 2" key="1">
    <citation type="submission" date="2023-09" db="EMBL/GenBank/DDBJ databases">
        <authorList>
            <person name="Wang M."/>
        </authorList>
    </citation>
    <scope>NUCLEOTIDE SEQUENCE [LARGE SCALE GENOMIC DNA]</scope>
    <source>
        <strain evidence="1">GT-2023</strain>
        <tissue evidence="1">Liver</tissue>
    </source>
</reference>
<gene>
    <name evidence="1" type="ORF">QQF64_018917</name>
</gene>
<feature type="non-terminal residue" evidence="1">
    <location>
        <position position="15"/>
    </location>
</feature>
<keyword evidence="2" id="KW-1185">Reference proteome</keyword>
<accession>A0ABR3LDZ7</accession>
<feature type="non-terminal residue" evidence="1">
    <location>
        <position position="1"/>
    </location>
</feature>
<proteinExistence type="predicted"/>